<keyword evidence="1" id="KW-0812">Transmembrane</keyword>
<feature type="transmembrane region" description="Helical" evidence="1">
    <location>
        <begin position="39"/>
        <end position="61"/>
    </location>
</feature>
<evidence type="ECO:0000313" key="2">
    <source>
        <dbReference type="EMBL" id="RAJ06861.1"/>
    </source>
</evidence>
<gene>
    <name evidence="2" type="ORF">LX64_01989</name>
</gene>
<proteinExistence type="predicted"/>
<keyword evidence="1" id="KW-0472">Membrane</keyword>
<reference evidence="2 3" key="1">
    <citation type="submission" date="2018-06" db="EMBL/GenBank/DDBJ databases">
        <title>Genomic Encyclopedia of Archaeal and Bacterial Type Strains, Phase II (KMG-II): from individual species to whole genera.</title>
        <authorList>
            <person name="Goeker M."/>
        </authorList>
    </citation>
    <scope>NUCLEOTIDE SEQUENCE [LARGE SCALE GENOMIC DNA]</scope>
    <source>
        <strain evidence="2 3">DSM 23857</strain>
    </source>
</reference>
<dbReference type="EMBL" id="QLLL01000003">
    <property type="protein sequence ID" value="RAJ06861.1"/>
    <property type="molecule type" value="Genomic_DNA"/>
</dbReference>
<keyword evidence="1" id="KW-1133">Transmembrane helix</keyword>
<keyword evidence="3" id="KW-1185">Reference proteome</keyword>
<name>A0A327QRI2_9BACT</name>
<dbReference type="Proteomes" id="UP000249547">
    <property type="component" value="Unassembled WGS sequence"/>
</dbReference>
<sequence length="136" mass="15410">MGLLKRLCYKESLAAIGSVQGFCFFEYCVWFFTCCRIERFIGVFLLLVMQLIAIQSFQAAITTKSQSIHEKLPMEPFLNPIIPILPHTIYHPKNSLIPTPGTTVALKPHQGPDKTATQSFAVFRLSLVTFFGEQRK</sequence>
<evidence type="ECO:0000256" key="1">
    <source>
        <dbReference type="SAM" id="Phobius"/>
    </source>
</evidence>
<dbReference type="AlphaFoldDB" id="A0A327QRI2"/>
<protein>
    <submittedName>
        <fullName evidence="2">Uncharacterized protein</fullName>
    </submittedName>
</protein>
<accession>A0A327QRI2</accession>
<evidence type="ECO:0000313" key="3">
    <source>
        <dbReference type="Proteomes" id="UP000249547"/>
    </source>
</evidence>
<comment type="caution">
    <text evidence="2">The sequence shown here is derived from an EMBL/GenBank/DDBJ whole genome shotgun (WGS) entry which is preliminary data.</text>
</comment>
<organism evidence="2 3">
    <name type="scientific">Chitinophaga skermanii</name>
    <dbReference type="NCBI Taxonomy" id="331697"/>
    <lineage>
        <taxon>Bacteria</taxon>
        <taxon>Pseudomonadati</taxon>
        <taxon>Bacteroidota</taxon>
        <taxon>Chitinophagia</taxon>
        <taxon>Chitinophagales</taxon>
        <taxon>Chitinophagaceae</taxon>
        <taxon>Chitinophaga</taxon>
    </lineage>
</organism>